<feature type="domain" description="USP" evidence="4">
    <location>
        <begin position="789"/>
        <end position="1152"/>
    </location>
</feature>
<dbReference type="CDD" id="cd00158">
    <property type="entry name" value="RHOD"/>
    <property type="match status" value="1"/>
</dbReference>
<gene>
    <name evidence="5" type="primary">DOA4</name>
    <name evidence="5" type="ORF">HETSPECPRED_006982</name>
</gene>
<feature type="region of interest" description="Disordered" evidence="2">
    <location>
        <begin position="386"/>
        <end position="422"/>
    </location>
</feature>
<evidence type="ECO:0000256" key="2">
    <source>
        <dbReference type="SAM" id="MobiDB-lite"/>
    </source>
</evidence>
<reference evidence="5" key="1">
    <citation type="submission" date="2021-03" db="EMBL/GenBank/DDBJ databases">
        <authorList>
            <person name="Tagirdzhanova G."/>
        </authorList>
    </citation>
    <scope>NUCLEOTIDE SEQUENCE</scope>
</reference>
<feature type="compositionally biased region" description="Low complexity" evidence="2">
    <location>
        <begin position="666"/>
        <end position="688"/>
    </location>
</feature>
<dbReference type="Gene3D" id="1.20.58.80">
    <property type="entry name" value="Phosphotransferase system, lactose/cellobiose-type IIA subunit"/>
    <property type="match status" value="1"/>
</dbReference>
<keyword evidence="5" id="KW-0378">Hydrolase</keyword>
<name>A0A8H3I6N7_9LECA</name>
<dbReference type="PROSITE" id="PS50206">
    <property type="entry name" value="RHODANESE_3"/>
    <property type="match status" value="1"/>
</dbReference>
<evidence type="ECO:0000256" key="1">
    <source>
        <dbReference type="ARBA" id="ARBA00009085"/>
    </source>
</evidence>
<accession>A0A8H3I6N7</accession>
<feature type="region of interest" description="Disordered" evidence="2">
    <location>
        <begin position="319"/>
        <end position="350"/>
    </location>
</feature>
<dbReference type="InterPro" id="IPR015063">
    <property type="entry name" value="USP8_dimer"/>
</dbReference>
<feature type="compositionally biased region" description="Polar residues" evidence="2">
    <location>
        <begin position="162"/>
        <end position="171"/>
    </location>
</feature>
<dbReference type="InterPro" id="IPR001763">
    <property type="entry name" value="Rhodanese-like_dom"/>
</dbReference>
<feature type="region of interest" description="Disordered" evidence="2">
    <location>
        <begin position="1"/>
        <end position="37"/>
    </location>
</feature>
<dbReference type="GO" id="GO:0016579">
    <property type="term" value="P:protein deubiquitination"/>
    <property type="evidence" value="ECO:0007669"/>
    <property type="project" value="InterPro"/>
</dbReference>
<comment type="similarity">
    <text evidence="1">Belongs to the peptidase C19 family.</text>
</comment>
<dbReference type="Pfam" id="PF08969">
    <property type="entry name" value="USP8_dimer"/>
    <property type="match status" value="1"/>
</dbReference>
<dbReference type="InterPro" id="IPR038765">
    <property type="entry name" value="Papain-like_cys_pep_sf"/>
</dbReference>
<dbReference type="FunFam" id="3.90.70.10:FF:000125">
    <property type="entry name" value="Ubiquitin C-terminal hydrolase, putative"/>
    <property type="match status" value="1"/>
</dbReference>
<feature type="region of interest" description="Disordered" evidence="2">
    <location>
        <begin position="604"/>
        <end position="633"/>
    </location>
</feature>
<dbReference type="SUPFAM" id="SSF52821">
    <property type="entry name" value="Rhodanese/Cell cycle control phosphatase"/>
    <property type="match status" value="1"/>
</dbReference>
<sequence length="1155" mass="130475">MVARAPQNGYNPHQANGRPQDRNHSTPTDGRANGVGNNKYLHLKDLQAKAELEVKDFGVHTPIRTLLNHAQQAATQANSMVDFHQIDRAYVQYMISCDILLNLIPRHRDFPQVSNGSREWHRSYISIRKQVDGQYAMFLEIRDMIAEDNEKCAVKPSIHLPTRSSLPSSEPRSTRGAVISTGTPRPLSMPDGPVAAREHLDELFLDQGNIRDAPQGNVNRVAAIHDDRQRSSLVKTRPVVRPKPDGLRARERSPGSSAYAAMDNLEQRFSQLRVQRKIVQDQRTEDPHNTTLNRGGILPSTTESSNFRDELLLLNDHIPSESSKISTSGRPYGPREMPSSTATPPHPPKLPLDARQTISFPRAPSPAYDPSRTVPTIVQLTTPLKQDRKPAPVITDAPSAVPKSPSRVSEANTTSEDSKLNGAGRPLYEYRAIATSTPRIPNVAERPWSVDPSRTRTITVVELKEQLRSSKVLVIDVRSRQEYDQGHIFASSVICIEPIGLRLGMSADELEDRLVVSPQVEQNLFERRNEFDLVVYYDQETRSDRFLGGPPTNHDASTLRALYDCLYEFNLDKPLQHPPVLLLGGLEAWMEFMTPQSLAVSQTAAQMASAGTQNPTGRPGRPIGRVRMASANSSLEVRRRRLREYNPLNADEEKTWLEKARTEGVQSADYSQAQSDSDTESTSSQSQEPPSPFVHSYDEFLRRFPEHPSVQQSMTSSSRSSVSSPLSRTAPSMPSVPSRPPPAVPRPSYSGVSERESSPFSPTSRPLPLVQPPLYTGRAVSHHRKLPRTGLVNFSVTCYMNATIQCLLATLPLSHFFLDDKWRDMTQKNWKGSQGIMPEIYANLMRDLWRGDKKSIRPASFRKFCARLNGEWGVDRQQDAKEFFDFLVDCLHEDLNANWHRSQLQTLTAEQELYREGLSPHYVSLTEWSRYAHREQSYISDLFAGQHASKLRCTTCKHTSTTHEAFYSISVEIPRSGKGDIYDCLRSYCKEERLDRGELWKCPYCKCEREATKQITITRAPKVLVVHFKRFSASKNESARKVHTPINFPLHQLNIGPYMLPSLSPNKNEAITNAESSDPAITPPFVYDCYAVMRHLGTSLSGGHYIALVRDYARSCWRKFDDEYSSDFDPSKLRLEQRLQNEQAYLVFYIRALAR</sequence>
<evidence type="ECO:0000313" key="6">
    <source>
        <dbReference type="Proteomes" id="UP000664521"/>
    </source>
</evidence>
<feature type="compositionally biased region" description="Low complexity" evidence="2">
    <location>
        <begin position="709"/>
        <end position="736"/>
    </location>
</feature>
<dbReference type="Gene3D" id="3.90.70.10">
    <property type="entry name" value="Cysteine proteinases"/>
    <property type="match status" value="1"/>
</dbReference>
<organism evidence="5 6">
    <name type="scientific">Heterodermia speciosa</name>
    <dbReference type="NCBI Taxonomy" id="116794"/>
    <lineage>
        <taxon>Eukaryota</taxon>
        <taxon>Fungi</taxon>
        <taxon>Dikarya</taxon>
        <taxon>Ascomycota</taxon>
        <taxon>Pezizomycotina</taxon>
        <taxon>Lecanoromycetes</taxon>
        <taxon>OSLEUM clade</taxon>
        <taxon>Lecanoromycetidae</taxon>
        <taxon>Caliciales</taxon>
        <taxon>Physciaceae</taxon>
        <taxon>Heterodermia</taxon>
    </lineage>
</organism>
<feature type="region of interest" description="Disordered" evidence="2">
    <location>
        <begin position="661"/>
        <end position="694"/>
    </location>
</feature>
<dbReference type="Proteomes" id="UP000664521">
    <property type="component" value="Unassembled WGS sequence"/>
</dbReference>
<keyword evidence="6" id="KW-1185">Reference proteome</keyword>
<dbReference type="CDD" id="cd02674">
    <property type="entry name" value="Peptidase_C19R"/>
    <property type="match status" value="1"/>
</dbReference>
<feature type="compositionally biased region" description="Polar residues" evidence="2">
    <location>
        <begin position="604"/>
        <end position="616"/>
    </location>
</feature>
<dbReference type="SUPFAM" id="SSF54001">
    <property type="entry name" value="Cysteine proteinases"/>
    <property type="match status" value="1"/>
</dbReference>
<dbReference type="Pfam" id="PF00581">
    <property type="entry name" value="Rhodanese"/>
    <property type="match status" value="1"/>
</dbReference>
<feature type="domain" description="Rhodanese" evidence="3">
    <location>
        <begin position="468"/>
        <end position="514"/>
    </location>
</feature>
<dbReference type="Gene3D" id="3.40.250.10">
    <property type="entry name" value="Rhodanese-like domain"/>
    <property type="match status" value="1"/>
</dbReference>
<feature type="compositionally biased region" description="Polar residues" evidence="2">
    <location>
        <begin position="289"/>
        <end position="304"/>
    </location>
</feature>
<keyword evidence="5" id="KW-0645">Protease</keyword>
<dbReference type="GO" id="GO:0006508">
    <property type="term" value="P:proteolysis"/>
    <property type="evidence" value="ECO:0007669"/>
    <property type="project" value="UniProtKB-KW"/>
</dbReference>
<protein>
    <submittedName>
        <fullName evidence="5">Ubiquitin-specific protease doa4</fullName>
    </submittedName>
</protein>
<dbReference type="Pfam" id="PF00443">
    <property type="entry name" value="UCH"/>
    <property type="match status" value="1"/>
</dbReference>
<evidence type="ECO:0000313" key="5">
    <source>
        <dbReference type="EMBL" id="CAF9906878.1"/>
    </source>
</evidence>
<feature type="compositionally biased region" description="Polar residues" evidence="2">
    <location>
        <begin position="320"/>
        <end position="329"/>
    </location>
</feature>
<feature type="region of interest" description="Disordered" evidence="2">
    <location>
        <begin position="707"/>
        <end position="771"/>
    </location>
</feature>
<dbReference type="PANTHER" id="PTHR21646:SF23">
    <property type="entry name" value="UBIQUITIN CARBOXYL-TERMINAL HYDROLASE USP2"/>
    <property type="match status" value="1"/>
</dbReference>
<proteinExistence type="inferred from homology"/>
<dbReference type="SMART" id="SM00450">
    <property type="entry name" value="RHOD"/>
    <property type="match status" value="1"/>
</dbReference>
<dbReference type="InterPro" id="IPR028889">
    <property type="entry name" value="USP"/>
</dbReference>
<dbReference type="InterPro" id="IPR001394">
    <property type="entry name" value="Peptidase_C19_UCH"/>
</dbReference>
<dbReference type="InterPro" id="IPR036873">
    <property type="entry name" value="Rhodanese-like_dom_sf"/>
</dbReference>
<dbReference type="EMBL" id="CAJPDS010000005">
    <property type="protein sequence ID" value="CAF9906878.1"/>
    <property type="molecule type" value="Genomic_DNA"/>
</dbReference>
<feature type="compositionally biased region" description="Polar residues" evidence="2">
    <location>
        <begin position="406"/>
        <end position="415"/>
    </location>
</feature>
<feature type="region of interest" description="Disordered" evidence="2">
    <location>
        <begin position="279"/>
        <end position="304"/>
    </location>
</feature>
<dbReference type="PANTHER" id="PTHR21646">
    <property type="entry name" value="UBIQUITIN CARBOXYL-TERMINAL HYDROLASE"/>
    <property type="match status" value="1"/>
</dbReference>
<feature type="compositionally biased region" description="Basic and acidic residues" evidence="2">
    <location>
        <begin position="279"/>
        <end position="288"/>
    </location>
</feature>
<dbReference type="OrthoDB" id="292964at2759"/>
<feature type="region of interest" description="Disordered" evidence="2">
    <location>
        <begin position="157"/>
        <end position="190"/>
    </location>
</feature>
<dbReference type="GO" id="GO:0004843">
    <property type="term" value="F:cysteine-type deubiquitinase activity"/>
    <property type="evidence" value="ECO:0007669"/>
    <property type="project" value="InterPro"/>
</dbReference>
<evidence type="ECO:0000259" key="4">
    <source>
        <dbReference type="PROSITE" id="PS50235"/>
    </source>
</evidence>
<comment type="caution">
    <text evidence="5">The sequence shown here is derived from an EMBL/GenBank/DDBJ whole genome shotgun (WGS) entry which is preliminary data.</text>
</comment>
<dbReference type="PROSITE" id="PS50235">
    <property type="entry name" value="USP_3"/>
    <property type="match status" value="1"/>
</dbReference>
<evidence type="ECO:0000259" key="3">
    <source>
        <dbReference type="PROSITE" id="PS50206"/>
    </source>
</evidence>
<dbReference type="InterPro" id="IPR050185">
    <property type="entry name" value="Ub_carboxyl-term_hydrolase"/>
</dbReference>
<dbReference type="AlphaFoldDB" id="A0A8H3I6N7"/>